<dbReference type="PANTHER" id="PTHR36434:SF1">
    <property type="entry name" value="MEMBRANE PROTEASE YUGP-RELATED"/>
    <property type="match status" value="1"/>
</dbReference>
<evidence type="ECO:0000313" key="2">
    <source>
        <dbReference type="EMBL" id="PPK49670.1"/>
    </source>
</evidence>
<dbReference type="Pfam" id="PF04298">
    <property type="entry name" value="Zn_peptidase_2"/>
    <property type="match status" value="1"/>
</dbReference>
<gene>
    <name evidence="2" type="ORF">BD821_101335</name>
</gene>
<feature type="transmembrane region" description="Helical" evidence="1">
    <location>
        <begin position="131"/>
        <end position="162"/>
    </location>
</feature>
<keyword evidence="1" id="KW-0812">Transmembrane</keyword>
<evidence type="ECO:0000313" key="3">
    <source>
        <dbReference type="Proteomes" id="UP000239863"/>
    </source>
</evidence>
<dbReference type="PANTHER" id="PTHR36434">
    <property type="entry name" value="MEMBRANE PROTEASE YUGP-RELATED"/>
    <property type="match status" value="1"/>
</dbReference>
<reference evidence="2 3" key="1">
    <citation type="submission" date="2018-02" db="EMBL/GenBank/DDBJ databases">
        <title>Genomic Encyclopedia of Archaeal and Bacterial Type Strains, Phase II (KMG-II): from individual species to whole genera.</title>
        <authorList>
            <person name="Goeker M."/>
        </authorList>
    </citation>
    <scope>NUCLEOTIDE SEQUENCE [LARGE SCALE GENOMIC DNA]</scope>
    <source>
        <strain evidence="2 3">DSM 15099</strain>
    </source>
</reference>
<sequence length="226" mass="24990">MFYDSTYLILVPALILSIWAQSKISSTFNKYSKIYSSKGYTGSEVARMILDSNGLVDVRIERVAGNLTDHYDPRDRVLRLSEKVYSSTSVASIGVAAHEVGHAIQHQQDYRPLIIRNNIVPVVNISSSASWIIFFIGIIMGLPLLTNIGIVLFSAVVLFQLITLPVEFNASNRAIKILEDKSILYENEIVGAKKVLSAAALTYVAATLTAISQLLRLMALSNRRND</sequence>
<dbReference type="InterPro" id="IPR007395">
    <property type="entry name" value="Zn_peptidase_2"/>
</dbReference>
<name>A0A2S6G1J4_9CLOT</name>
<evidence type="ECO:0000256" key="1">
    <source>
        <dbReference type="SAM" id="Phobius"/>
    </source>
</evidence>
<keyword evidence="1" id="KW-1133">Transmembrane helix</keyword>
<comment type="caution">
    <text evidence="2">The sequence shown here is derived from an EMBL/GenBank/DDBJ whole genome shotgun (WGS) entry which is preliminary data.</text>
</comment>
<keyword evidence="1" id="KW-0472">Membrane</keyword>
<evidence type="ECO:0008006" key="4">
    <source>
        <dbReference type="Google" id="ProtNLM"/>
    </source>
</evidence>
<organism evidence="2 3">
    <name type="scientific">Clostridium algidicarnis DSM 15099</name>
    <dbReference type="NCBI Taxonomy" id="1121295"/>
    <lineage>
        <taxon>Bacteria</taxon>
        <taxon>Bacillati</taxon>
        <taxon>Bacillota</taxon>
        <taxon>Clostridia</taxon>
        <taxon>Eubacteriales</taxon>
        <taxon>Clostridiaceae</taxon>
        <taxon>Clostridium</taxon>
    </lineage>
</organism>
<dbReference type="EMBL" id="PTIS01000001">
    <property type="protein sequence ID" value="PPK49670.1"/>
    <property type="molecule type" value="Genomic_DNA"/>
</dbReference>
<dbReference type="STRING" id="37659.GCA_000703125_02616"/>
<proteinExistence type="predicted"/>
<accession>A0A2S6G1J4</accession>
<feature type="transmembrane region" description="Helical" evidence="1">
    <location>
        <begin position="195"/>
        <end position="215"/>
    </location>
</feature>
<protein>
    <recommendedName>
        <fullName evidence="4">Neutral zinc metallopeptidase</fullName>
    </recommendedName>
</protein>
<dbReference type="Proteomes" id="UP000239863">
    <property type="component" value="Unassembled WGS sequence"/>
</dbReference>
<dbReference type="AlphaFoldDB" id="A0A2S6G1J4"/>